<name>A0A2P5HHT4_DIAHE</name>
<dbReference type="EMBL" id="MAVT02001983">
    <property type="protein sequence ID" value="POS69807.1"/>
    <property type="molecule type" value="Genomic_DNA"/>
</dbReference>
<accession>A0A2P5HHT4</accession>
<gene>
    <name evidence="1" type="ORF">DHEL01_v211796</name>
</gene>
<evidence type="ECO:0000313" key="2">
    <source>
        <dbReference type="Proteomes" id="UP000094444"/>
    </source>
</evidence>
<sequence>MRGGRIQGAGGFWAAHVNVPDDKKLHVQFMSKKWDAGDPRQSSAVANDQLSAYDDHNYIFYGDTKGDQSAFMRSACTDSRVTAGEDFVITGEWSLTSGVDPDNADNADFFKKYFAAQ</sequence>
<keyword evidence="2" id="KW-1185">Reference proteome</keyword>
<dbReference type="AlphaFoldDB" id="A0A2P5HHT4"/>
<comment type="caution">
    <text evidence="1">The sequence shown here is derived from an EMBL/GenBank/DDBJ whole genome shotgun (WGS) entry which is preliminary data.</text>
</comment>
<proteinExistence type="predicted"/>
<organism evidence="1 2">
    <name type="scientific">Diaporthe helianthi</name>
    <dbReference type="NCBI Taxonomy" id="158607"/>
    <lineage>
        <taxon>Eukaryota</taxon>
        <taxon>Fungi</taxon>
        <taxon>Dikarya</taxon>
        <taxon>Ascomycota</taxon>
        <taxon>Pezizomycotina</taxon>
        <taxon>Sordariomycetes</taxon>
        <taxon>Sordariomycetidae</taxon>
        <taxon>Diaporthales</taxon>
        <taxon>Diaporthaceae</taxon>
        <taxon>Diaporthe</taxon>
    </lineage>
</organism>
<evidence type="ECO:0000313" key="1">
    <source>
        <dbReference type="EMBL" id="POS69807.1"/>
    </source>
</evidence>
<reference evidence="1" key="1">
    <citation type="submission" date="2017-09" db="EMBL/GenBank/DDBJ databases">
        <title>Polyketide synthases of a Diaporthe helianthi virulent isolate.</title>
        <authorList>
            <person name="Baroncelli R."/>
        </authorList>
    </citation>
    <scope>NUCLEOTIDE SEQUENCE [LARGE SCALE GENOMIC DNA]</scope>
    <source>
        <strain evidence="1">7/96</strain>
    </source>
</reference>
<dbReference type="OrthoDB" id="1887033at2759"/>
<dbReference type="InParanoid" id="A0A2P5HHT4"/>
<dbReference type="Proteomes" id="UP000094444">
    <property type="component" value="Unassembled WGS sequence"/>
</dbReference>
<dbReference type="STRING" id="158607.A0A2P5HHT4"/>
<protein>
    <submittedName>
        <fullName evidence="1">Uncharacterized protein</fullName>
    </submittedName>
</protein>